<evidence type="ECO:0000313" key="2">
    <source>
        <dbReference type="EMBL" id="ADG75260.1"/>
    </source>
</evidence>
<evidence type="ECO:0000313" key="3">
    <source>
        <dbReference type="Proteomes" id="UP000000849"/>
    </source>
</evidence>
<dbReference type="Gene3D" id="3.40.50.2000">
    <property type="entry name" value="Glycogen Phosphorylase B"/>
    <property type="match status" value="1"/>
</dbReference>
<dbReference type="KEGG" id="cfl:Cfla_2370"/>
<evidence type="ECO:0000256" key="1">
    <source>
        <dbReference type="SAM" id="MobiDB-lite"/>
    </source>
</evidence>
<protein>
    <recommendedName>
        <fullName evidence="4">Glycosyl transferase group 1</fullName>
    </recommendedName>
</protein>
<dbReference type="HOGENOM" id="CLU_541522_0_0_11"/>
<sequence length="503" mass="53047">MRRLRHADGDAAARTEALRSRLTLVLTALEEPVPADDAEGALTRRLARGDASDVWCTLAVLRGVLPTQPEVLSAVRLLRADGPEAVLRTVVGRVVPDLDVVLAPRGVLLDVSPTRSAVDELGAPLVVEQLVSAWADRDAQHVRWSADGRRLLPAPAGGVTAARDDDPVEERTSVVPWRSTLVVLRPPTQQATASRVHALATWARGATGAVGWGEPAIVANDRTPGEAAAAAAGLSALRHVDVVAAVSATAREQYEGWLEMVRTLELPGPRLTTVPLPDEAPEVDDTQVASWDAAPLPLVVSTGGLGPRGNQLAVLRAANTLWNEGVAFQLLMLGDDRPTSEALARQVTRLQEAGLPVGVRRGLDLGGTAALLRSACCLVDVPQHDPLGYHTAIARALGTPVVAGAHGRSPSPGRDSPVADPDDSTALVGLLRPLVRGHAPGDLTYRSPAPTTRTWGAFADELWDALVRRATGPHDPDGVDSPSASSRRGRTTESLDEGIHEHD</sequence>
<name>D5UHD9_CELFN</name>
<dbReference type="OrthoDB" id="9790710at2"/>
<dbReference type="Proteomes" id="UP000000849">
    <property type="component" value="Chromosome"/>
</dbReference>
<proteinExistence type="predicted"/>
<gene>
    <name evidence="2" type="ordered locus">Cfla_2370</name>
</gene>
<dbReference type="eggNOG" id="COG0438">
    <property type="taxonomic scope" value="Bacteria"/>
</dbReference>
<keyword evidence="3" id="KW-1185">Reference proteome</keyword>
<dbReference type="EMBL" id="CP001964">
    <property type="protein sequence ID" value="ADG75260.1"/>
    <property type="molecule type" value="Genomic_DNA"/>
</dbReference>
<feature type="compositionally biased region" description="Basic and acidic residues" evidence="1">
    <location>
        <begin position="490"/>
        <end position="503"/>
    </location>
</feature>
<dbReference type="RefSeq" id="WP_013117594.1">
    <property type="nucleotide sequence ID" value="NC_014151.1"/>
</dbReference>
<dbReference type="STRING" id="446466.Cfla_2370"/>
<organism evidence="2 3">
    <name type="scientific">Cellulomonas flavigena (strain ATCC 482 / DSM 20109 / BCRC 11376 / JCM 18109 / NBRC 3775 / NCIMB 8073 / NRS 134)</name>
    <dbReference type="NCBI Taxonomy" id="446466"/>
    <lineage>
        <taxon>Bacteria</taxon>
        <taxon>Bacillati</taxon>
        <taxon>Actinomycetota</taxon>
        <taxon>Actinomycetes</taxon>
        <taxon>Micrococcales</taxon>
        <taxon>Cellulomonadaceae</taxon>
        <taxon>Cellulomonas</taxon>
    </lineage>
</organism>
<accession>D5UHD9</accession>
<feature type="region of interest" description="Disordered" evidence="1">
    <location>
        <begin position="470"/>
        <end position="503"/>
    </location>
</feature>
<dbReference type="AlphaFoldDB" id="D5UHD9"/>
<evidence type="ECO:0008006" key="4">
    <source>
        <dbReference type="Google" id="ProtNLM"/>
    </source>
</evidence>
<feature type="region of interest" description="Disordered" evidence="1">
    <location>
        <begin position="403"/>
        <end position="424"/>
    </location>
</feature>
<reference evidence="2 3" key="1">
    <citation type="journal article" date="2010" name="Stand. Genomic Sci.">
        <title>Complete genome sequence of Cellulomonas flavigena type strain (134).</title>
        <authorList>
            <person name="Abt B."/>
            <person name="Foster B."/>
            <person name="Lapidus A."/>
            <person name="Clum A."/>
            <person name="Sun H."/>
            <person name="Pukall R."/>
            <person name="Lucas S."/>
            <person name="Glavina Del Rio T."/>
            <person name="Nolan M."/>
            <person name="Tice H."/>
            <person name="Cheng J.F."/>
            <person name="Pitluck S."/>
            <person name="Liolios K."/>
            <person name="Ivanova N."/>
            <person name="Mavromatis K."/>
            <person name="Ovchinnikova G."/>
            <person name="Pati A."/>
            <person name="Goodwin L."/>
            <person name="Chen A."/>
            <person name="Palaniappan K."/>
            <person name="Land M."/>
            <person name="Hauser L."/>
            <person name="Chang Y.J."/>
            <person name="Jeffries C.D."/>
            <person name="Rohde M."/>
            <person name="Goker M."/>
            <person name="Woyke T."/>
            <person name="Bristow J."/>
            <person name="Eisen J.A."/>
            <person name="Markowitz V."/>
            <person name="Hugenholtz P."/>
            <person name="Kyrpides N.C."/>
            <person name="Klenk H.P."/>
        </authorList>
    </citation>
    <scope>NUCLEOTIDE SEQUENCE [LARGE SCALE GENOMIC DNA]</scope>
    <source>
        <strain evidence="3">ATCC 482 / DSM 20109 / BCRC 11376 / JCM 18109 / NBRC 3775 / NCIMB 8073 / NRS 134</strain>
    </source>
</reference>
<dbReference type="SUPFAM" id="SSF53756">
    <property type="entry name" value="UDP-Glycosyltransferase/glycogen phosphorylase"/>
    <property type="match status" value="1"/>
</dbReference>